<dbReference type="InterPro" id="IPR011991">
    <property type="entry name" value="ArsR-like_HTH"/>
</dbReference>
<dbReference type="GO" id="GO:0003677">
    <property type="term" value="F:DNA binding"/>
    <property type="evidence" value="ECO:0007669"/>
    <property type="project" value="UniProtKB-KW"/>
</dbReference>
<keyword evidence="2" id="KW-0238">DNA-binding</keyword>
<proteinExistence type="predicted"/>
<dbReference type="CDD" id="cd00090">
    <property type="entry name" value="HTH_ARSR"/>
    <property type="match status" value="1"/>
</dbReference>
<dbReference type="InterPro" id="IPR001034">
    <property type="entry name" value="DeoR_HTH"/>
</dbReference>
<protein>
    <submittedName>
        <fullName evidence="5">DeoR/GlpR transcriptional regulator</fullName>
    </submittedName>
</protein>
<dbReference type="InterPro" id="IPR050313">
    <property type="entry name" value="Carb_Metab_HTH_regulators"/>
</dbReference>
<dbReference type="SUPFAM" id="SSF100950">
    <property type="entry name" value="NagB/RpiA/CoA transferase-like"/>
    <property type="match status" value="1"/>
</dbReference>
<keyword evidence="3" id="KW-0804">Transcription</keyword>
<keyword evidence="1" id="KW-0805">Transcription regulation</keyword>
<organism evidence="5 6">
    <name type="scientific">Streptomyces luteolifulvus</name>
    <dbReference type="NCBI Taxonomy" id="2615112"/>
    <lineage>
        <taxon>Bacteria</taxon>
        <taxon>Bacillati</taxon>
        <taxon>Actinomycetota</taxon>
        <taxon>Actinomycetes</taxon>
        <taxon>Kitasatosporales</taxon>
        <taxon>Streptomycetaceae</taxon>
        <taxon>Streptomyces</taxon>
    </lineage>
</organism>
<evidence type="ECO:0000259" key="4">
    <source>
        <dbReference type="PROSITE" id="PS51000"/>
    </source>
</evidence>
<accession>A0A6H9UXS4</accession>
<dbReference type="PROSITE" id="PS51000">
    <property type="entry name" value="HTH_DEOR_2"/>
    <property type="match status" value="1"/>
</dbReference>
<dbReference type="SMART" id="SM00420">
    <property type="entry name" value="HTH_DEOR"/>
    <property type="match status" value="1"/>
</dbReference>
<dbReference type="PANTHER" id="PTHR30363">
    <property type="entry name" value="HTH-TYPE TRANSCRIPTIONAL REGULATOR SRLR-RELATED"/>
    <property type="match status" value="1"/>
</dbReference>
<name>A0A6H9UXS4_9ACTN</name>
<dbReference type="Gene3D" id="1.10.10.10">
    <property type="entry name" value="Winged helix-like DNA-binding domain superfamily/Winged helix DNA-binding domain"/>
    <property type="match status" value="1"/>
</dbReference>
<dbReference type="EMBL" id="VZRB01000013">
    <property type="protein sequence ID" value="KAB1144947.1"/>
    <property type="molecule type" value="Genomic_DNA"/>
</dbReference>
<evidence type="ECO:0000313" key="6">
    <source>
        <dbReference type="Proteomes" id="UP000442707"/>
    </source>
</evidence>
<dbReference type="GO" id="GO:0003700">
    <property type="term" value="F:DNA-binding transcription factor activity"/>
    <property type="evidence" value="ECO:0007669"/>
    <property type="project" value="InterPro"/>
</dbReference>
<dbReference type="InterPro" id="IPR036388">
    <property type="entry name" value="WH-like_DNA-bd_sf"/>
</dbReference>
<evidence type="ECO:0000256" key="3">
    <source>
        <dbReference type="ARBA" id="ARBA00023163"/>
    </source>
</evidence>
<dbReference type="SMART" id="SM01134">
    <property type="entry name" value="DeoRC"/>
    <property type="match status" value="1"/>
</dbReference>
<comment type="caution">
    <text evidence="5">The sequence shown here is derived from an EMBL/GenBank/DDBJ whole genome shotgun (WGS) entry which is preliminary data.</text>
</comment>
<dbReference type="AlphaFoldDB" id="A0A6H9UXS4"/>
<dbReference type="Gene3D" id="3.30.750.70">
    <property type="entry name" value="4-hydroxybutyrate coenzyme like domains"/>
    <property type="match status" value="1"/>
</dbReference>
<dbReference type="Pfam" id="PF08220">
    <property type="entry name" value="HTH_DeoR"/>
    <property type="match status" value="1"/>
</dbReference>
<dbReference type="PANTHER" id="PTHR30363:SF44">
    <property type="entry name" value="AGA OPERON TRANSCRIPTIONAL REPRESSOR-RELATED"/>
    <property type="match status" value="1"/>
</dbReference>
<feature type="domain" description="HTH deoR-type" evidence="4">
    <location>
        <begin position="3"/>
        <end position="58"/>
    </location>
</feature>
<dbReference type="RefSeq" id="WP_150950420.1">
    <property type="nucleotide sequence ID" value="NZ_VZRB01000013.1"/>
</dbReference>
<dbReference type="InterPro" id="IPR036390">
    <property type="entry name" value="WH_DNA-bd_sf"/>
</dbReference>
<evidence type="ECO:0000256" key="1">
    <source>
        <dbReference type="ARBA" id="ARBA00023015"/>
    </source>
</evidence>
<sequence>MLAERRHQLILRVLRSGGPATVTDLSEQLGVSPATIRRDLLKLEVDGLLTRVHGGAVADEGDQPFAEVAEVRVPEKDAIAAHAASLVTDGQTVLLDIGTTAYRLARQLHGRRLTVITSNLVVYEELADDEGIVLVLLGGMVRRDHRSLVGFLTEDNLRQLHADWLFLGTSGVRPGGQVMDTTVVEVPLKRAMIGAGDRIVLLADSAKFPGTGMATVCGPEDLDAVVTNAPVDTATLTSLEEAGVEVVVAGASGDPGAPGEEGAA</sequence>
<dbReference type="Pfam" id="PF00455">
    <property type="entry name" value="DeoRC"/>
    <property type="match status" value="1"/>
</dbReference>
<dbReference type="PROSITE" id="PS00894">
    <property type="entry name" value="HTH_DEOR_1"/>
    <property type="match status" value="1"/>
</dbReference>
<dbReference type="PRINTS" id="PR00037">
    <property type="entry name" value="HTHLACR"/>
</dbReference>
<dbReference type="InterPro" id="IPR037171">
    <property type="entry name" value="NagB/RpiA_transferase-like"/>
</dbReference>
<evidence type="ECO:0000256" key="2">
    <source>
        <dbReference type="ARBA" id="ARBA00023125"/>
    </source>
</evidence>
<keyword evidence="6" id="KW-1185">Reference proteome</keyword>
<reference evidence="5 6" key="1">
    <citation type="submission" date="2019-09" db="EMBL/GenBank/DDBJ databases">
        <title>Screening of Novel Bioactive Compounds from Soil-Associated.</title>
        <authorList>
            <person name="Zhao S."/>
        </authorList>
    </citation>
    <scope>NUCLEOTIDE SEQUENCE [LARGE SCALE GENOMIC DNA]</scope>
    <source>
        <strain evidence="5 6">HIT-DPA4</strain>
    </source>
</reference>
<dbReference type="Proteomes" id="UP000442707">
    <property type="component" value="Unassembled WGS sequence"/>
</dbReference>
<dbReference type="InterPro" id="IPR014036">
    <property type="entry name" value="DeoR-like_C"/>
</dbReference>
<dbReference type="SUPFAM" id="SSF46785">
    <property type="entry name" value="Winged helix' DNA-binding domain"/>
    <property type="match status" value="1"/>
</dbReference>
<gene>
    <name evidence="5" type="ORF">F7R91_19905</name>
</gene>
<evidence type="ECO:0000313" key="5">
    <source>
        <dbReference type="EMBL" id="KAB1144947.1"/>
    </source>
</evidence>
<dbReference type="InterPro" id="IPR018356">
    <property type="entry name" value="Tscrpt_reg_HTH_DeoR_CS"/>
</dbReference>